<organism evidence="18 19">
    <name type="scientific">Gillisia limnaea (strain DSM 15749 / LMG 21470 / R-8282)</name>
    <dbReference type="NCBI Taxonomy" id="865937"/>
    <lineage>
        <taxon>Bacteria</taxon>
        <taxon>Pseudomonadati</taxon>
        <taxon>Bacteroidota</taxon>
        <taxon>Flavobacteriia</taxon>
        <taxon>Flavobacteriales</taxon>
        <taxon>Flavobacteriaceae</taxon>
        <taxon>Gillisia</taxon>
    </lineage>
</organism>
<dbReference type="PROSITE" id="PS50110">
    <property type="entry name" value="RESPONSE_REGULATORY"/>
    <property type="match status" value="1"/>
</dbReference>
<evidence type="ECO:0000256" key="7">
    <source>
        <dbReference type="ARBA" id="ARBA00022840"/>
    </source>
</evidence>
<dbReference type="PROSITE" id="PS50109">
    <property type="entry name" value="HIS_KIN"/>
    <property type="match status" value="1"/>
</dbReference>
<dbReference type="eggNOG" id="COG2205">
    <property type="taxonomic scope" value="Bacteria"/>
</dbReference>
<dbReference type="Pfam" id="PF02518">
    <property type="entry name" value="HATPase_c"/>
    <property type="match status" value="1"/>
</dbReference>
<protein>
    <recommendedName>
        <fullName evidence="2">histidine kinase</fullName>
        <ecNumber evidence="2">2.7.13.3</ecNumber>
    </recommendedName>
</protein>
<dbReference type="InterPro" id="IPR025997">
    <property type="entry name" value="SBP_2_dom"/>
</dbReference>
<feature type="domain" description="HTH araC/xylS-type" evidence="15">
    <location>
        <begin position="812"/>
        <end position="911"/>
    </location>
</feature>
<gene>
    <name evidence="18" type="ORF">Gilli_2576</name>
</gene>
<dbReference type="Proteomes" id="UP000003844">
    <property type="component" value="Unassembled WGS sequence"/>
</dbReference>
<dbReference type="SMART" id="SM00388">
    <property type="entry name" value="HisKA"/>
    <property type="match status" value="1"/>
</dbReference>
<evidence type="ECO:0000259" key="15">
    <source>
        <dbReference type="PROSITE" id="PS01124"/>
    </source>
</evidence>
<dbReference type="InterPro" id="IPR036097">
    <property type="entry name" value="HisK_dim/P_sf"/>
</dbReference>
<dbReference type="AlphaFoldDB" id="H2BXY8"/>
<dbReference type="PANTHER" id="PTHR43547:SF2">
    <property type="entry name" value="HYBRID SIGNAL TRANSDUCTION HISTIDINE KINASE C"/>
    <property type="match status" value="1"/>
</dbReference>
<dbReference type="InterPro" id="IPR001789">
    <property type="entry name" value="Sig_transdc_resp-reg_receiver"/>
</dbReference>
<evidence type="ECO:0000313" key="19">
    <source>
        <dbReference type="Proteomes" id="UP000003844"/>
    </source>
</evidence>
<keyword evidence="8" id="KW-0902">Two-component regulatory system</keyword>
<feature type="transmembrane region" description="Helical" evidence="14">
    <location>
        <begin position="340"/>
        <end position="360"/>
    </location>
</feature>
<dbReference type="InterPro" id="IPR018062">
    <property type="entry name" value="HTH_AraC-typ_CS"/>
</dbReference>
<feature type="coiled-coil region" evidence="13">
    <location>
        <begin position="303"/>
        <end position="337"/>
    </location>
</feature>
<dbReference type="PROSITE" id="PS00041">
    <property type="entry name" value="HTH_ARAC_FAMILY_1"/>
    <property type="match status" value="1"/>
</dbReference>
<dbReference type="PROSITE" id="PS01124">
    <property type="entry name" value="HTH_ARAC_FAMILY_2"/>
    <property type="match status" value="1"/>
</dbReference>
<evidence type="ECO:0000256" key="13">
    <source>
        <dbReference type="SAM" id="Coils"/>
    </source>
</evidence>
<dbReference type="Pfam" id="PF00072">
    <property type="entry name" value="Response_reg"/>
    <property type="match status" value="1"/>
</dbReference>
<dbReference type="Gene3D" id="1.10.287.130">
    <property type="match status" value="1"/>
</dbReference>
<keyword evidence="14" id="KW-0472">Membrane</keyword>
<evidence type="ECO:0000259" key="17">
    <source>
        <dbReference type="PROSITE" id="PS50110"/>
    </source>
</evidence>
<evidence type="ECO:0000256" key="12">
    <source>
        <dbReference type="PROSITE-ProRule" id="PRU00169"/>
    </source>
</evidence>
<evidence type="ECO:0000256" key="11">
    <source>
        <dbReference type="ARBA" id="ARBA00023163"/>
    </source>
</evidence>
<dbReference type="InterPro" id="IPR018060">
    <property type="entry name" value="HTH_AraC"/>
</dbReference>
<dbReference type="Pfam" id="PF00512">
    <property type="entry name" value="HisKA"/>
    <property type="match status" value="1"/>
</dbReference>
<evidence type="ECO:0000256" key="4">
    <source>
        <dbReference type="ARBA" id="ARBA00022679"/>
    </source>
</evidence>
<dbReference type="InterPro" id="IPR028082">
    <property type="entry name" value="Peripla_BP_I"/>
</dbReference>
<evidence type="ECO:0000256" key="2">
    <source>
        <dbReference type="ARBA" id="ARBA00012438"/>
    </source>
</evidence>
<dbReference type="InterPro" id="IPR003594">
    <property type="entry name" value="HATPase_dom"/>
</dbReference>
<evidence type="ECO:0000256" key="3">
    <source>
        <dbReference type="ARBA" id="ARBA00022553"/>
    </source>
</evidence>
<dbReference type="InterPro" id="IPR005467">
    <property type="entry name" value="His_kinase_dom"/>
</dbReference>
<keyword evidence="4" id="KW-0808">Transferase</keyword>
<sequence length="916" mass="105116">MFRSLKFLGFIYVLFIFAMNSCQLKKNSEVINIGFSQCISTDQWRKDMNHSMMVQTSLYPNISLKIREADRSIERQIEQIEAFIKEDVDVLIVSPLETQKIVPVIEKAYNKGIPVILIDRKINSDKYSAFVGADNIEVGRMAASYIAASPKEKINVLEIKGTDNSSPTLERSLGFNQVAEREGKIESVITIENYSDAKFSDILDTIDVSKIDFVFAFNDILARSAWQVAKNKDVTDDLKFIGVDGLVGPDGGINMVLEGTLEATVLYPTGGAEAIKLARRIYEGEQVQKNNSLNITLIDKLNAGIMKNQYEKINEQQEELEKQLEAIDEQEQKYYVQNNLLKVAMALLAIILSLAVYSIYSIRIIRRKNKELHRTNEKVVYQRNQIESIAEEVKKSNEAKMNFFTGLSHEFKTPLTLIMSSLESIHMELKGSKSKYQSDLDVINRNSKRLLRLINNLLDFRRIEDKEFNLKVSKTNLFEFSQKISRDFKREAKKRSIKFNIETNNEDLTLLLDSNLMDKVYFNLLSNAFKFTPDHGEISIKIEQVQEENSVEIHFKDSGIGIPKDEMNQLFKPYFKARNNNKNSSGIGLALSKQFVELHHGTIDVRSHQGTEFIVSLPTTNEHFNKDQIANTKDVVQPSYFELQFETELSDTLPASPGDKVDNQYSILIIEDNEELSRFLNNKLGVHYKTYLSDGTDALEQAFEMIPDIIICDINLTEKDGFEICETLKKDLRTSHIPTIILTALSDSESYLKGLESGADLYLTKPFSYSILIQSIKSLLYNRERLRYYYTNNLFKLEKDNKFRNHEQEFISSLNNLIKENLDNSDFTVEKLAEDLNISRVQLYRKVKALLGLNVSEYINNYKLERAKIMLEESDLSISEIAYKNGFSTPNYFSTSFKNKYGSSPASFRKDLKDYN</sequence>
<evidence type="ECO:0000256" key="14">
    <source>
        <dbReference type="SAM" id="Phobius"/>
    </source>
</evidence>
<dbReference type="GO" id="GO:0043565">
    <property type="term" value="F:sequence-specific DNA binding"/>
    <property type="evidence" value="ECO:0007669"/>
    <property type="project" value="InterPro"/>
</dbReference>
<dbReference type="FunFam" id="3.30.565.10:FF:000037">
    <property type="entry name" value="Hybrid sensor histidine kinase/response regulator"/>
    <property type="match status" value="1"/>
</dbReference>
<dbReference type="SMART" id="SM00342">
    <property type="entry name" value="HTH_ARAC"/>
    <property type="match status" value="1"/>
</dbReference>
<keyword evidence="10" id="KW-0238">DNA-binding</keyword>
<name>H2BXY8_GILLR</name>
<keyword evidence="3 12" id="KW-0597">Phosphoprotein</keyword>
<proteinExistence type="predicted"/>
<keyword evidence="5" id="KW-0547">Nucleotide-binding</keyword>
<dbReference type="SUPFAM" id="SSF46689">
    <property type="entry name" value="Homeodomain-like"/>
    <property type="match status" value="1"/>
</dbReference>
<dbReference type="GO" id="GO:0005524">
    <property type="term" value="F:ATP binding"/>
    <property type="evidence" value="ECO:0007669"/>
    <property type="project" value="UniProtKB-KW"/>
</dbReference>
<dbReference type="HOGENOM" id="CLU_000445_28_7_10"/>
<evidence type="ECO:0000259" key="16">
    <source>
        <dbReference type="PROSITE" id="PS50109"/>
    </source>
</evidence>
<dbReference type="InterPro" id="IPR003661">
    <property type="entry name" value="HisK_dim/P_dom"/>
</dbReference>
<dbReference type="SUPFAM" id="SSF52172">
    <property type="entry name" value="CheY-like"/>
    <property type="match status" value="1"/>
</dbReference>
<evidence type="ECO:0000256" key="10">
    <source>
        <dbReference type="ARBA" id="ARBA00023125"/>
    </source>
</evidence>
<accession>H2BXY8</accession>
<dbReference type="OrthoDB" id="358279at2"/>
<keyword evidence="14" id="KW-0812">Transmembrane</keyword>
<dbReference type="eggNOG" id="COG0745">
    <property type="taxonomic scope" value="Bacteria"/>
</dbReference>
<evidence type="ECO:0000256" key="1">
    <source>
        <dbReference type="ARBA" id="ARBA00000085"/>
    </source>
</evidence>
<evidence type="ECO:0000256" key="8">
    <source>
        <dbReference type="ARBA" id="ARBA00023012"/>
    </source>
</evidence>
<keyword evidence="13" id="KW-0175">Coiled coil</keyword>
<dbReference type="eggNOG" id="COG1879">
    <property type="taxonomic scope" value="Bacteria"/>
</dbReference>
<dbReference type="Gene3D" id="1.10.10.60">
    <property type="entry name" value="Homeodomain-like"/>
    <property type="match status" value="2"/>
</dbReference>
<keyword evidence="14" id="KW-1133">Transmembrane helix</keyword>
<evidence type="ECO:0000256" key="9">
    <source>
        <dbReference type="ARBA" id="ARBA00023015"/>
    </source>
</evidence>
<evidence type="ECO:0000256" key="5">
    <source>
        <dbReference type="ARBA" id="ARBA00022741"/>
    </source>
</evidence>
<keyword evidence="19" id="KW-1185">Reference proteome</keyword>
<dbReference type="InterPro" id="IPR009057">
    <property type="entry name" value="Homeodomain-like_sf"/>
</dbReference>
<dbReference type="GO" id="GO:0003700">
    <property type="term" value="F:DNA-binding transcription factor activity"/>
    <property type="evidence" value="ECO:0007669"/>
    <property type="project" value="InterPro"/>
</dbReference>
<dbReference type="SUPFAM" id="SSF47384">
    <property type="entry name" value="Homodimeric domain of signal transducing histidine kinase"/>
    <property type="match status" value="1"/>
</dbReference>
<dbReference type="PRINTS" id="PR00344">
    <property type="entry name" value="BCTRLSENSOR"/>
</dbReference>
<dbReference type="CDD" id="cd00082">
    <property type="entry name" value="HisKA"/>
    <property type="match status" value="1"/>
</dbReference>
<keyword evidence="6" id="KW-0418">Kinase</keyword>
<keyword evidence="9" id="KW-0805">Transcription regulation</keyword>
<dbReference type="Gene3D" id="3.30.565.10">
    <property type="entry name" value="Histidine kinase-like ATPase, C-terminal domain"/>
    <property type="match status" value="1"/>
</dbReference>
<dbReference type="InterPro" id="IPR011006">
    <property type="entry name" value="CheY-like_superfamily"/>
</dbReference>
<evidence type="ECO:0000313" key="18">
    <source>
        <dbReference type="EMBL" id="EHQ03194.1"/>
    </source>
</evidence>
<dbReference type="SUPFAM" id="SSF55874">
    <property type="entry name" value="ATPase domain of HSP90 chaperone/DNA topoisomerase II/histidine kinase"/>
    <property type="match status" value="1"/>
</dbReference>
<dbReference type="Pfam" id="PF12833">
    <property type="entry name" value="HTH_18"/>
    <property type="match status" value="1"/>
</dbReference>
<dbReference type="InterPro" id="IPR004358">
    <property type="entry name" value="Sig_transdc_His_kin-like_C"/>
</dbReference>
<feature type="domain" description="Histidine kinase" evidence="16">
    <location>
        <begin position="406"/>
        <end position="621"/>
    </location>
</feature>
<reference evidence="19" key="1">
    <citation type="journal article" date="2012" name="Stand. Genomic Sci.">
        <title>Genome sequence of the Antarctic rhodopsins-containing flavobacterium Gillisia limnaea type strain (R-8282(T)).</title>
        <authorList>
            <person name="Riedel T."/>
            <person name="Held B."/>
            <person name="Nolan M."/>
            <person name="Lucas S."/>
            <person name="Lapidus A."/>
            <person name="Tice H."/>
            <person name="Del Rio T.G."/>
            <person name="Cheng J.F."/>
            <person name="Han C."/>
            <person name="Tapia R."/>
            <person name="Goodwin L.A."/>
            <person name="Pitluck S."/>
            <person name="Liolios K."/>
            <person name="Mavromatis K."/>
            <person name="Pagani I."/>
            <person name="Ivanova N."/>
            <person name="Mikhailova N."/>
            <person name="Pati A."/>
            <person name="Chen A."/>
            <person name="Palaniappan K."/>
            <person name="Land M."/>
            <person name="Rohde M."/>
            <person name="Tindall B.J."/>
            <person name="Detter J.C."/>
            <person name="Goker M."/>
            <person name="Bristow J."/>
            <person name="Eisen J.A."/>
            <person name="Markowitz V."/>
            <person name="Hugenholtz P."/>
            <person name="Kyrpides N.C."/>
            <person name="Klenk H.P."/>
            <person name="Woyke T."/>
        </authorList>
    </citation>
    <scope>NUCLEOTIDE SEQUENCE [LARGE SCALE GENOMIC DNA]</scope>
    <source>
        <strain evidence="19">DSM 15749 / LMG 21470 / R-8282</strain>
    </source>
</reference>
<dbReference type="Pfam" id="PF13407">
    <property type="entry name" value="Peripla_BP_4"/>
    <property type="match status" value="1"/>
</dbReference>
<dbReference type="InterPro" id="IPR036890">
    <property type="entry name" value="HATPase_C_sf"/>
</dbReference>
<dbReference type="SUPFAM" id="SSF53822">
    <property type="entry name" value="Periplasmic binding protein-like I"/>
    <property type="match status" value="1"/>
</dbReference>
<dbReference type="GO" id="GO:0000155">
    <property type="term" value="F:phosphorelay sensor kinase activity"/>
    <property type="evidence" value="ECO:0007669"/>
    <property type="project" value="InterPro"/>
</dbReference>
<dbReference type="Gene3D" id="3.40.50.2300">
    <property type="match status" value="3"/>
</dbReference>
<dbReference type="PANTHER" id="PTHR43547">
    <property type="entry name" value="TWO-COMPONENT HISTIDINE KINASE"/>
    <property type="match status" value="1"/>
</dbReference>
<dbReference type="STRING" id="865937.Gilli_2576"/>
<dbReference type="EMBL" id="JH594606">
    <property type="protein sequence ID" value="EHQ03194.1"/>
    <property type="molecule type" value="Genomic_DNA"/>
</dbReference>
<evidence type="ECO:0000256" key="6">
    <source>
        <dbReference type="ARBA" id="ARBA00022777"/>
    </source>
</evidence>
<dbReference type="RefSeq" id="WP_006989501.1">
    <property type="nucleotide sequence ID" value="NZ_JH594606.1"/>
</dbReference>
<feature type="domain" description="Response regulatory" evidence="17">
    <location>
        <begin position="666"/>
        <end position="780"/>
    </location>
</feature>
<dbReference type="SMART" id="SM00387">
    <property type="entry name" value="HATPase_c"/>
    <property type="match status" value="1"/>
</dbReference>
<keyword evidence="11" id="KW-0804">Transcription</keyword>
<comment type="catalytic activity">
    <reaction evidence="1">
        <text>ATP + protein L-histidine = ADP + protein N-phospho-L-histidine.</text>
        <dbReference type="EC" id="2.7.13.3"/>
    </reaction>
</comment>
<dbReference type="SMART" id="SM00448">
    <property type="entry name" value="REC"/>
    <property type="match status" value="1"/>
</dbReference>
<dbReference type="EC" id="2.7.13.3" evidence="2"/>
<feature type="modified residue" description="4-aspartylphosphate" evidence="12">
    <location>
        <position position="713"/>
    </location>
</feature>
<keyword evidence="7" id="KW-0067">ATP-binding</keyword>
<dbReference type="CDD" id="cd06308">
    <property type="entry name" value="PBP1_sensor_kinase-like"/>
    <property type="match status" value="1"/>
</dbReference>